<keyword evidence="11" id="KW-1185">Reference proteome</keyword>
<dbReference type="SMART" id="SM00283">
    <property type="entry name" value="MA"/>
    <property type="match status" value="1"/>
</dbReference>
<dbReference type="EMBL" id="VOLR01000021">
    <property type="protein sequence ID" value="TWX56815.1"/>
    <property type="molecule type" value="Genomic_DNA"/>
</dbReference>
<dbReference type="RefSeq" id="WP_146800191.1">
    <property type="nucleotide sequence ID" value="NZ_VOLP01000020.1"/>
</dbReference>
<dbReference type="EMBL" id="VOLQ01000020">
    <property type="protein sequence ID" value="TWX66058.1"/>
    <property type="molecule type" value="Genomic_DNA"/>
</dbReference>
<dbReference type="Proteomes" id="UP000321525">
    <property type="component" value="Unassembled WGS sequence"/>
</dbReference>
<keyword evidence="6" id="KW-0472">Membrane</keyword>
<proteinExistence type="inferred from homology"/>
<dbReference type="Gene3D" id="6.10.340.10">
    <property type="match status" value="1"/>
</dbReference>
<comment type="similarity">
    <text evidence="3">Belongs to the methyl-accepting chemotaxis (MCP) protein family.</text>
</comment>
<evidence type="ECO:0000256" key="6">
    <source>
        <dbReference type="SAM" id="Phobius"/>
    </source>
</evidence>
<feature type="transmembrane region" description="Helical" evidence="6">
    <location>
        <begin position="293"/>
        <end position="318"/>
    </location>
</feature>
<keyword evidence="2 4" id="KW-0807">Transducer</keyword>
<evidence type="ECO:0000256" key="4">
    <source>
        <dbReference type="PROSITE-ProRule" id="PRU00284"/>
    </source>
</evidence>
<name>A0A5C6QB46_9GAMM</name>
<evidence type="ECO:0000256" key="2">
    <source>
        <dbReference type="ARBA" id="ARBA00023224"/>
    </source>
</evidence>
<keyword evidence="5" id="KW-0175">Coiled coil</keyword>
<feature type="domain" description="HAMP" evidence="8">
    <location>
        <begin position="316"/>
        <end position="368"/>
    </location>
</feature>
<organism evidence="10 12">
    <name type="scientific">Colwellia hornerae</name>
    <dbReference type="NCBI Taxonomy" id="89402"/>
    <lineage>
        <taxon>Bacteria</taxon>
        <taxon>Pseudomonadati</taxon>
        <taxon>Pseudomonadota</taxon>
        <taxon>Gammaproteobacteria</taxon>
        <taxon>Alteromonadales</taxon>
        <taxon>Colwelliaceae</taxon>
        <taxon>Colwellia</taxon>
    </lineage>
</organism>
<feature type="coiled-coil region" evidence="5">
    <location>
        <begin position="189"/>
        <end position="216"/>
    </location>
</feature>
<reference evidence="10 12" key="1">
    <citation type="submission" date="2019-07" db="EMBL/GenBank/DDBJ databases">
        <title>Genomes of sea-ice associated Colwellia species.</title>
        <authorList>
            <person name="Bowman J.P."/>
        </authorList>
    </citation>
    <scope>NUCLEOTIDE SEQUENCE [LARGE SCALE GENOMIC DNA]</scope>
    <source>
        <strain evidence="9 11">ACAM 607</strain>
        <strain evidence="10 12">IC036</strain>
    </source>
</reference>
<feature type="domain" description="Methyl-accepting transducer" evidence="7">
    <location>
        <begin position="373"/>
        <end position="609"/>
    </location>
</feature>
<dbReference type="Proteomes" id="UP000321917">
    <property type="component" value="Unassembled WGS sequence"/>
</dbReference>
<evidence type="ECO:0000256" key="5">
    <source>
        <dbReference type="SAM" id="Coils"/>
    </source>
</evidence>
<evidence type="ECO:0000313" key="9">
    <source>
        <dbReference type="EMBL" id="TWX56815.1"/>
    </source>
</evidence>
<dbReference type="CDD" id="cd11386">
    <property type="entry name" value="MCP_signal"/>
    <property type="match status" value="1"/>
</dbReference>
<dbReference type="Gene3D" id="1.10.287.950">
    <property type="entry name" value="Methyl-accepting chemotaxis protein"/>
    <property type="match status" value="1"/>
</dbReference>
<dbReference type="FunFam" id="1.10.287.950:FF:000001">
    <property type="entry name" value="Methyl-accepting chemotaxis sensory transducer"/>
    <property type="match status" value="1"/>
</dbReference>
<dbReference type="InterPro" id="IPR004090">
    <property type="entry name" value="Chemotax_Me-accpt_rcpt"/>
</dbReference>
<evidence type="ECO:0000313" key="12">
    <source>
        <dbReference type="Proteomes" id="UP000321917"/>
    </source>
</evidence>
<dbReference type="SUPFAM" id="SSF58104">
    <property type="entry name" value="Methyl-accepting chemotaxis protein (MCP) signaling domain"/>
    <property type="match status" value="1"/>
</dbReference>
<keyword evidence="6" id="KW-0812">Transmembrane</keyword>
<dbReference type="OrthoDB" id="9795078at2"/>
<evidence type="ECO:0000313" key="10">
    <source>
        <dbReference type="EMBL" id="TWX66058.1"/>
    </source>
</evidence>
<dbReference type="AlphaFoldDB" id="A0A5C6QB46"/>
<sequence length="650" mass="71726">MSAFLKPAISLSNALRFKAKFILLAGMFFLPVFLGSWWIVQEQSALITQHEEQLIGLTQIQQAVTLEQAIADSRLQQVHSSAVTNKISQLTLPTDISSSGLLQAWQSLLDNKDTFQTEGYQTIYEQSLSIRERLAALSGLSRENDAIAFYLAEASSQRIPALLEYLKRTESISAQIISNGFDAENYTLVVALDKRLDELQVQLDKTTLQLKRVAHDELSRYLPKHVDFNLQLDKYQQTLHQQMIDPDRISLNQQQNTQLAGTVYQLTESLLKTSDSLLLTRIHTLTNKSKQTLWILAIVLMVVIVVIGYLLMGIYYSLIHNVNAINQAAEHLGSGNFSQKLRINAADELGDIAKNFSQMQRKIHQLLAIFSDDISKLRASANNIHQLTDHMKKSIAQQQLNTHNVVQSINEVSGSAQVIFDNTAATLQLTEQTSEHANQGRNIISDTAQAINNISEEVNTSAGIIDELAGYSHDIGQFVNVIKEIADQTNLLALNAAIEAARAGEQGRGFAVVADEVRTLASRTQDSTAEIQRIIALLQSGTSRSVEAMHQGVVMAKQGVEKTTLVKTTFTEVTHNVDEIVGATLQISTAVNQQGVMVKEMAKNTQSIAQDADLVMQSAKDAAGAGENLLTLADHLTQQLSQFKLDDLSK</sequence>
<feature type="transmembrane region" description="Helical" evidence="6">
    <location>
        <begin position="21"/>
        <end position="40"/>
    </location>
</feature>
<dbReference type="Pfam" id="PF00015">
    <property type="entry name" value="MCPsignal"/>
    <property type="match status" value="1"/>
</dbReference>
<dbReference type="PROSITE" id="PS50885">
    <property type="entry name" value="HAMP"/>
    <property type="match status" value="1"/>
</dbReference>
<dbReference type="GO" id="GO:0004888">
    <property type="term" value="F:transmembrane signaling receptor activity"/>
    <property type="evidence" value="ECO:0007669"/>
    <property type="project" value="InterPro"/>
</dbReference>
<evidence type="ECO:0000313" key="11">
    <source>
        <dbReference type="Proteomes" id="UP000321525"/>
    </source>
</evidence>
<dbReference type="PROSITE" id="PS50111">
    <property type="entry name" value="CHEMOTAXIS_TRANSDUC_2"/>
    <property type="match status" value="1"/>
</dbReference>
<dbReference type="GO" id="GO:0016020">
    <property type="term" value="C:membrane"/>
    <property type="evidence" value="ECO:0007669"/>
    <property type="project" value="UniProtKB-SubCell"/>
</dbReference>
<dbReference type="GO" id="GO:0007165">
    <property type="term" value="P:signal transduction"/>
    <property type="evidence" value="ECO:0007669"/>
    <property type="project" value="UniProtKB-KW"/>
</dbReference>
<dbReference type="InterPro" id="IPR004089">
    <property type="entry name" value="MCPsignal_dom"/>
</dbReference>
<evidence type="ECO:0000259" key="8">
    <source>
        <dbReference type="PROSITE" id="PS50885"/>
    </source>
</evidence>
<dbReference type="CDD" id="cd06225">
    <property type="entry name" value="HAMP"/>
    <property type="match status" value="1"/>
</dbReference>
<protein>
    <submittedName>
        <fullName evidence="10">Methyl-accepting chemotaxis protein</fullName>
    </submittedName>
</protein>
<accession>A0A5C6QB46</accession>
<comment type="subcellular location">
    <subcellularLocation>
        <location evidence="1">Membrane</location>
    </subcellularLocation>
</comment>
<keyword evidence="6" id="KW-1133">Transmembrane helix</keyword>
<dbReference type="PANTHER" id="PTHR32089:SF112">
    <property type="entry name" value="LYSOZYME-LIKE PROTEIN-RELATED"/>
    <property type="match status" value="1"/>
</dbReference>
<gene>
    <name evidence="9" type="ORF">ESZ26_14570</name>
    <name evidence="10" type="ORF">ESZ27_11490</name>
</gene>
<dbReference type="GO" id="GO:0006935">
    <property type="term" value="P:chemotaxis"/>
    <property type="evidence" value="ECO:0007669"/>
    <property type="project" value="InterPro"/>
</dbReference>
<dbReference type="InterPro" id="IPR003660">
    <property type="entry name" value="HAMP_dom"/>
</dbReference>
<comment type="caution">
    <text evidence="10">The sequence shown here is derived from an EMBL/GenBank/DDBJ whole genome shotgun (WGS) entry which is preliminary data.</text>
</comment>
<dbReference type="Pfam" id="PF00672">
    <property type="entry name" value="HAMP"/>
    <property type="match status" value="1"/>
</dbReference>
<evidence type="ECO:0000259" key="7">
    <source>
        <dbReference type="PROSITE" id="PS50111"/>
    </source>
</evidence>
<dbReference type="PANTHER" id="PTHR32089">
    <property type="entry name" value="METHYL-ACCEPTING CHEMOTAXIS PROTEIN MCPB"/>
    <property type="match status" value="1"/>
</dbReference>
<dbReference type="SMART" id="SM00304">
    <property type="entry name" value="HAMP"/>
    <property type="match status" value="1"/>
</dbReference>
<evidence type="ECO:0000256" key="1">
    <source>
        <dbReference type="ARBA" id="ARBA00004370"/>
    </source>
</evidence>
<evidence type="ECO:0000256" key="3">
    <source>
        <dbReference type="ARBA" id="ARBA00029447"/>
    </source>
</evidence>
<dbReference type="PRINTS" id="PR00260">
    <property type="entry name" value="CHEMTRNSDUCR"/>
</dbReference>